<gene>
    <name evidence="3" type="ordered locus">Nther_0994</name>
</gene>
<evidence type="ECO:0000313" key="4">
    <source>
        <dbReference type="Proteomes" id="UP000001683"/>
    </source>
</evidence>
<dbReference type="KEGG" id="nth:Nther_0994"/>
<dbReference type="HOGENOM" id="CLU_007727_8_4_9"/>
<keyword evidence="4" id="KW-1185">Reference proteome</keyword>
<dbReference type="AlphaFoldDB" id="B2A0L7"/>
<dbReference type="PANTHER" id="PTHR10625">
    <property type="entry name" value="HISTONE DEACETYLASE HDAC1-RELATED"/>
    <property type="match status" value="1"/>
</dbReference>
<proteinExistence type="inferred from homology"/>
<dbReference type="RefSeq" id="WP_012447455.1">
    <property type="nucleotide sequence ID" value="NC_010718.1"/>
</dbReference>
<comment type="similarity">
    <text evidence="1">Belongs to the histone deacetylase family.</text>
</comment>
<dbReference type="Proteomes" id="UP000001683">
    <property type="component" value="Chromosome"/>
</dbReference>
<feature type="domain" description="Histone deacetylase" evidence="2">
    <location>
        <begin position="56"/>
        <end position="264"/>
    </location>
</feature>
<dbReference type="InParanoid" id="B2A0L7"/>
<dbReference type="InterPro" id="IPR000286">
    <property type="entry name" value="HDACs"/>
</dbReference>
<dbReference type="GO" id="GO:0004407">
    <property type="term" value="F:histone deacetylase activity"/>
    <property type="evidence" value="ECO:0007669"/>
    <property type="project" value="TreeGrafter"/>
</dbReference>
<dbReference type="STRING" id="457570.Nther_0994"/>
<sequence>MKIVFHEDFFKTYSFDPAASKGRLDHAAALLTNHYPVVTPYLASEKQIKIIHTDSHVQEIQNSSQIYHMARLAAGSAIKAADLAYSGTAAFSLARPPGHHAGPSTYWGFCYFNNIAIAVKQLILEEKINSAVIVDFDLHLGDGTIDSFADTPEVHYYHLENGIDLIGLNNGNKDFRNHPVTQLREYLKKFYNIPEDTPDILAVSAGFDRHIHDWGGSLDTKEYQEIGEELGKFAKEQCQGKIFSVLEGGYNPESLGESALAFCQGIEKGVN</sequence>
<dbReference type="GO" id="GO:0040029">
    <property type="term" value="P:epigenetic regulation of gene expression"/>
    <property type="evidence" value="ECO:0007669"/>
    <property type="project" value="TreeGrafter"/>
</dbReference>
<dbReference type="Gene3D" id="3.40.800.20">
    <property type="entry name" value="Histone deacetylase domain"/>
    <property type="match status" value="1"/>
</dbReference>
<protein>
    <submittedName>
        <fullName evidence="3">Histone deacetylase superfamily</fullName>
    </submittedName>
</protein>
<dbReference type="OrthoDB" id="9808367at2"/>
<dbReference type="eggNOG" id="COG0123">
    <property type="taxonomic scope" value="Bacteria"/>
</dbReference>
<dbReference type="InterPro" id="IPR023801">
    <property type="entry name" value="His_deacetylse_dom"/>
</dbReference>
<dbReference type="InterPro" id="IPR037138">
    <property type="entry name" value="His_deacetylse_dom_sf"/>
</dbReference>
<dbReference type="EMBL" id="CP001034">
    <property type="protein sequence ID" value="ACB84578.1"/>
    <property type="molecule type" value="Genomic_DNA"/>
</dbReference>
<reference evidence="3 4" key="1">
    <citation type="submission" date="2008-04" db="EMBL/GenBank/DDBJ databases">
        <title>Complete sequence of chromosome of Natranaerobius thermophilus JW/NM-WN-LF.</title>
        <authorList>
            <consortium name="US DOE Joint Genome Institute"/>
            <person name="Copeland A."/>
            <person name="Lucas S."/>
            <person name="Lapidus A."/>
            <person name="Glavina del Rio T."/>
            <person name="Dalin E."/>
            <person name="Tice H."/>
            <person name="Bruce D."/>
            <person name="Goodwin L."/>
            <person name="Pitluck S."/>
            <person name="Chertkov O."/>
            <person name="Brettin T."/>
            <person name="Detter J.C."/>
            <person name="Han C."/>
            <person name="Kuske C.R."/>
            <person name="Schmutz J."/>
            <person name="Larimer F."/>
            <person name="Land M."/>
            <person name="Hauser L."/>
            <person name="Kyrpides N."/>
            <person name="Lykidis A."/>
            <person name="Mesbah N.M."/>
            <person name="Wiegel J."/>
        </authorList>
    </citation>
    <scope>NUCLEOTIDE SEQUENCE [LARGE SCALE GENOMIC DNA]</scope>
    <source>
        <strain evidence="4">ATCC BAA-1301 / DSM 18059 / JW/NM-WN-LF</strain>
    </source>
</reference>
<reference evidence="3 4" key="2">
    <citation type="journal article" date="2011" name="J. Bacteriol.">
        <title>Complete genome sequence of the anaerobic, halophilic alkalithermophile Natranaerobius thermophilus JW/NM-WN-LF.</title>
        <authorList>
            <person name="Zhao B."/>
            <person name="Mesbah N.M."/>
            <person name="Dalin E."/>
            <person name="Goodwin L."/>
            <person name="Nolan M."/>
            <person name="Pitluck S."/>
            <person name="Chertkov O."/>
            <person name="Brettin T.S."/>
            <person name="Han J."/>
            <person name="Larimer F.W."/>
            <person name="Land M.L."/>
            <person name="Hauser L."/>
            <person name="Kyrpides N."/>
            <person name="Wiegel J."/>
        </authorList>
    </citation>
    <scope>NUCLEOTIDE SEQUENCE [LARGE SCALE GENOMIC DNA]</scope>
    <source>
        <strain evidence="4">ATCC BAA-1301 / DSM 18059 / JW/NM-WN-LF</strain>
    </source>
</reference>
<dbReference type="PRINTS" id="PR01270">
    <property type="entry name" value="HDASUPER"/>
</dbReference>
<dbReference type="InterPro" id="IPR023696">
    <property type="entry name" value="Ureohydrolase_dom_sf"/>
</dbReference>
<evidence type="ECO:0000256" key="1">
    <source>
        <dbReference type="ARBA" id="ARBA00005947"/>
    </source>
</evidence>
<evidence type="ECO:0000313" key="3">
    <source>
        <dbReference type="EMBL" id="ACB84578.1"/>
    </source>
</evidence>
<dbReference type="FunCoup" id="B2A0L7">
    <property type="interactions" value="259"/>
</dbReference>
<name>B2A0L7_NATTJ</name>
<dbReference type="Pfam" id="PF00850">
    <property type="entry name" value="Hist_deacetyl"/>
    <property type="match status" value="1"/>
</dbReference>
<evidence type="ECO:0000259" key="2">
    <source>
        <dbReference type="Pfam" id="PF00850"/>
    </source>
</evidence>
<organism evidence="3 4">
    <name type="scientific">Natranaerobius thermophilus (strain ATCC BAA-1301 / DSM 18059 / JW/NM-WN-LF)</name>
    <dbReference type="NCBI Taxonomy" id="457570"/>
    <lineage>
        <taxon>Bacteria</taxon>
        <taxon>Bacillati</taxon>
        <taxon>Bacillota</taxon>
        <taxon>Clostridia</taxon>
        <taxon>Natranaerobiales</taxon>
        <taxon>Natranaerobiaceae</taxon>
        <taxon>Natranaerobius</taxon>
    </lineage>
</organism>
<dbReference type="SUPFAM" id="SSF52768">
    <property type="entry name" value="Arginase/deacetylase"/>
    <property type="match status" value="1"/>
</dbReference>
<accession>B2A0L7</accession>
<dbReference type="PANTHER" id="PTHR10625:SF10">
    <property type="entry name" value="HISTONE DEACETYLASE HDAC1"/>
    <property type="match status" value="1"/>
</dbReference>